<keyword evidence="2" id="KW-0159">Chromosome partition</keyword>
<evidence type="ECO:0000256" key="3">
    <source>
        <dbReference type="ARBA" id="ARBA00023125"/>
    </source>
</evidence>
<dbReference type="Proteomes" id="UP000177096">
    <property type="component" value="Unassembled WGS sequence"/>
</dbReference>
<accession>A0A1G2UI38</accession>
<evidence type="ECO:0000259" key="5">
    <source>
        <dbReference type="SMART" id="SM00470"/>
    </source>
</evidence>
<dbReference type="InterPro" id="IPR004437">
    <property type="entry name" value="ParB/RepB/Spo0J"/>
</dbReference>
<feature type="compositionally biased region" description="Basic and acidic residues" evidence="4">
    <location>
        <begin position="298"/>
        <end position="307"/>
    </location>
</feature>
<dbReference type="FunFam" id="3.90.1530.30:FF:000001">
    <property type="entry name" value="Chromosome partitioning protein ParB"/>
    <property type="match status" value="1"/>
</dbReference>
<dbReference type="Gene3D" id="3.90.1530.30">
    <property type="match status" value="1"/>
</dbReference>
<dbReference type="Gene3D" id="1.10.10.2830">
    <property type="match status" value="1"/>
</dbReference>
<name>A0A1G2UI38_9BACT</name>
<dbReference type="CDD" id="cd16393">
    <property type="entry name" value="SPO0J_N"/>
    <property type="match status" value="1"/>
</dbReference>
<keyword evidence="3" id="KW-0238">DNA-binding</keyword>
<feature type="domain" description="ParB-like N-terminal" evidence="5">
    <location>
        <begin position="10"/>
        <end position="110"/>
    </location>
</feature>
<evidence type="ECO:0000256" key="2">
    <source>
        <dbReference type="ARBA" id="ARBA00022829"/>
    </source>
</evidence>
<evidence type="ECO:0000256" key="1">
    <source>
        <dbReference type="ARBA" id="ARBA00006295"/>
    </source>
</evidence>
<evidence type="ECO:0000313" key="6">
    <source>
        <dbReference type="EMBL" id="OHB09097.1"/>
    </source>
</evidence>
<evidence type="ECO:0000256" key="4">
    <source>
        <dbReference type="SAM" id="MobiDB-lite"/>
    </source>
</evidence>
<dbReference type="Pfam" id="PF02195">
    <property type="entry name" value="ParB_N"/>
    <property type="match status" value="1"/>
</dbReference>
<dbReference type="InterPro" id="IPR050336">
    <property type="entry name" value="Chromosome_partition/occlusion"/>
</dbReference>
<dbReference type="InterPro" id="IPR041468">
    <property type="entry name" value="HTH_ParB/Spo0J"/>
</dbReference>
<dbReference type="SUPFAM" id="SSF110849">
    <property type="entry name" value="ParB/Sulfiredoxin"/>
    <property type="match status" value="1"/>
</dbReference>
<dbReference type="FunFam" id="1.10.10.2830:FF:000001">
    <property type="entry name" value="Chromosome partitioning protein ParB"/>
    <property type="match status" value="1"/>
</dbReference>
<organism evidence="6 7">
    <name type="scientific">Candidatus Zambryskibacteria bacterium RIFCSPLOWO2_02_FULL_39_14</name>
    <dbReference type="NCBI Taxonomy" id="1802769"/>
    <lineage>
        <taxon>Bacteria</taxon>
        <taxon>Candidatus Zambryskiibacteriota</taxon>
    </lineage>
</organism>
<dbReference type="NCBIfam" id="TIGR00180">
    <property type="entry name" value="parB_part"/>
    <property type="match status" value="1"/>
</dbReference>
<dbReference type="PANTHER" id="PTHR33375:SF1">
    <property type="entry name" value="CHROMOSOME-PARTITIONING PROTEIN PARB-RELATED"/>
    <property type="match status" value="1"/>
</dbReference>
<comment type="caution">
    <text evidence="6">The sequence shown here is derived from an EMBL/GenBank/DDBJ whole genome shotgun (WGS) entry which is preliminary data.</text>
</comment>
<dbReference type="PANTHER" id="PTHR33375">
    <property type="entry name" value="CHROMOSOME-PARTITIONING PROTEIN PARB-RELATED"/>
    <property type="match status" value="1"/>
</dbReference>
<dbReference type="Pfam" id="PF17762">
    <property type="entry name" value="HTH_ParB"/>
    <property type="match status" value="1"/>
</dbReference>
<dbReference type="GO" id="GO:0003677">
    <property type="term" value="F:DNA binding"/>
    <property type="evidence" value="ECO:0007669"/>
    <property type="project" value="UniProtKB-KW"/>
</dbReference>
<sequence>MSRFYNDSIFWVEVDKIKPNPFQPRREFDEAQLKSLADSIRQYGVLQALVVTRNELETEGGGLGVEYELVAGERRLRAARLAGLAQVPVLIRTGEETDLMKLELAIIENIQREDLSPVDRARAFDRLVREFNFKHHEIGKKVGKSREYVSNSLRILSLPEYIINALSENKITEGHTRPLMMLIDRPQEQETLFKEIIFKKLNVREAESIARHIAVERARKLIDQELIDIEDLFKEKLGTRVRIEKKEDGGRVTIDFFNKNDLLALLERIAVEKGVENMQTQDAETLAEDVAPLTDEEKILAEDQPKGEDDESLYSVTNFSI</sequence>
<evidence type="ECO:0000313" key="7">
    <source>
        <dbReference type="Proteomes" id="UP000177096"/>
    </source>
</evidence>
<comment type="similarity">
    <text evidence="1">Belongs to the ParB family.</text>
</comment>
<dbReference type="SUPFAM" id="SSF109709">
    <property type="entry name" value="KorB DNA-binding domain-like"/>
    <property type="match status" value="1"/>
</dbReference>
<dbReference type="InterPro" id="IPR003115">
    <property type="entry name" value="ParB_N"/>
</dbReference>
<dbReference type="GO" id="GO:0007059">
    <property type="term" value="P:chromosome segregation"/>
    <property type="evidence" value="ECO:0007669"/>
    <property type="project" value="UniProtKB-KW"/>
</dbReference>
<dbReference type="GO" id="GO:0005694">
    <property type="term" value="C:chromosome"/>
    <property type="evidence" value="ECO:0007669"/>
    <property type="project" value="TreeGrafter"/>
</dbReference>
<protein>
    <recommendedName>
        <fullName evidence="5">ParB-like N-terminal domain-containing protein</fullName>
    </recommendedName>
</protein>
<dbReference type="EMBL" id="MHWM01000011">
    <property type="protein sequence ID" value="OHB09097.1"/>
    <property type="molecule type" value="Genomic_DNA"/>
</dbReference>
<gene>
    <name evidence="6" type="ORF">A3I86_02805</name>
</gene>
<dbReference type="InterPro" id="IPR036086">
    <property type="entry name" value="ParB/Sulfiredoxin_sf"/>
</dbReference>
<dbReference type="SMART" id="SM00470">
    <property type="entry name" value="ParB"/>
    <property type="match status" value="1"/>
</dbReference>
<proteinExistence type="inferred from homology"/>
<dbReference type="AlphaFoldDB" id="A0A1G2UI38"/>
<feature type="region of interest" description="Disordered" evidence="4">
    <location>
        <begin position="298"/>
        <end position="321"/>
    </location>
</feature>
<reference evidence="6 7" key="1">
    <citation type="journal article" date="2016" name="Nat. Commun.">
        <title>Thousands of microbial genomes shed light on interconnected biogeochemical processes in an aquifer system.</title>
        <authorList>
            <person name="Anantharaman K."/>
            <person name="Brown C.T."/>
            <person name="Hug L.A."/>
            <person name="Sharon I."/>
            <person name="Castelle C.J."/>
            <person name="Probst A.J."/>
            <person name="Thomas B.C."/>
            <person name="Singh A."/>
            <person name="Wilkins M.J."/>
            <person name="Karaoz U."/>
            <person name="Brodie E.L."/>
            <person name="Williams K.H."/>
            <person name="Hubbard S.S."/>
            <person name="Banfield J.F."/>
        </authorList>
    </citation>
    <scope>NUCLEOTIDE SEQUENCE [LARGE SCALE GENOMIC DNA]</scope>
</reference>